<protein>
    <submittedName>
        <fullName evidence="5">LacI family transcriptional regulator</fullName>
    </submittedName>
</protein>
<dbReference type="InterPro" id="IPR028082">
    <property type="entry name" value="Peripla_BP_I"/>
</dbReference>
<dbReference type="PANTHER" id="PTHR30146">
    <property type="entry name" value="LACI-RELATED TRANSCRIPTIONAL REPRESSOR"/>
    <property type="match status" value="1"/>
</dbReference>
<organism evidence="5 6">
    <name type="scientific">Neobacillus bataviensis</name>
    <dbReference type="NCBI Taxonomy" id="220685"/>
    <lineage>
        <taxon>Bacteria</taxon>
        <taxon>Bacillati</taxon>
        <taxon>Bacillota</taxon>
        <taxon>Bacilli</taxon>
        <taxon>Bacillales</taxon>
        <taxon>Bacillaceae</taxon>
        <taxon>Neobacillus</taxon>
    </lineage>
</organism>
<keyword evidence="3" id="KW-0804">Transcription</keyword>
<dbReference type="Gene3D" id="3.40.50.2300">
    <property type="match status" value="2"/>
</dbReference>
<dbReference type="PROSITE" id="PS50932">
    <property type="entry name" value="HTH_LACI_2"/>
    <property type="match status" value="1"/>
</dbReference>
<keyword evidence="1" id="KW-0805">Transcription regulation</keyword>
<evidence type="ECO:0000313" key="6">
    <source>
        <dbReference type="Proteomes" id="UP000319671"/>
    </source>
</evidence>
<dbReference type="Proteomes" id="UP000319671">
    <property type="component" value="Unassembled WGS sequence"/>
</dbReference>
<dbReference type="GO" id="GO:0003700">
    <property type="term" value="F:DNA-binding transcription factor activity"/>
    <property type="evidence" value="ECO:0007669"/>
    <property type="project" value="TreeGrafter"/>
</dbReference>
<dbReference type="EMBL" id="VIVN01000010">
    <property type="protein sequence ID" value="TWD97504.1"/>
    <property type="molecule type" value="Genomic_DNA"/>
</dbReference>
<comment type="caution">
    <text evidence="5">The sequence shown here is derived from an EMBL/GenBank/DDBJ whole genome shotgun (WGS) entry which is preliminary data.</text>
</comment>
<dbReference type="RefSeq" id="WP_144566724.1">
    <property type="nucleotide sequence ID" value="NZ_VIVN01000010.1"/>
</dbReference>
<dbReference type="Pfam" id="PF00356">
    <property type="entry name" value="LacI"/>
    <property type="match status" value="1"/>
</dbReference>
<dbReference type="InterPro" id="IPR046335">
    <property type="entry name" value="LacI/GalR-like_sensor"/>
</dbReference>
<evidence type="ECO:0000313" key="5">
    <source>
        <dbReference type="EMBL" id="TWD97504.1"/>
    </source>
</evidence>
<dbReference type="InterPro" id="IPR010982">
    <property type="entry name" value="Lambda_DNA-bd_dom_sf"/>
</dbReference>
<dbReference type="PANTHER" id="PTHR30146:SF147">
    <property type="entry name" value="HTH-TYPE TRANSCRIPTIONAL REGULATOR DEGA"/>
    <property type="match status" value="1"/>
</dbReference>
<feature type="domain" description="HTH lacI-type" evidence="4">
    <location>
        <begin position="3"/>
        <end position="57"/>
    </location>
</feature>
<dbReference type="CDD" id="cd01392">
    <property type="entry name" value="HTH_LacI"/>
    <property type="match status" value="1"/>
</dbReference>
<dbReference type="SMART" id="SM00354">
    <property type="entry name" value="HTH_LACI"/>
    <property type="match status" value="1"/>
</dbReference>
<sequence length="333" mass="36032">MKATIRSVAQEAGVSTTTVSKVINHTGSISEQTRKNVLAAMKKLNYSPDVAAASLRGKRTKAFGLLVPDISNPFYAEVARSIEDRSHDFGYNVMMCNTDNDAEKEKNYLSLLTSQRIDGLVVASAFRSPDLLEEMLDKGFPMVLIASEIPKLSVNTVTVDDYKGGYLATSHLLSLGHKKIAIIIENVRSNAARLAAFKEAMQEADLPIPDGFIVKTEAAIQKGYESGKKILSMKEGPTAIFACNDLLAAGVLQAAKEVGLNIPQDLSVVGFDNTVLSTTTSPMLTTISQPIKLMGAKAVDLLIEEMKQEKGNKERLLLSPELIIRQSTASISI</sequence>
<dbReference type="GO" id="GO:0000976">
    <property type="term" value="F:transcription cis-regulatory region binding"/>
    <property type="evidence" value="ECO:0007669"/>
    <property type="project" value="TreeGrafter"/>
</dbReference>
<gene>
    <name evidence="5" type="ORF">FB550_110109</name>
</gene>
<name>A0A561D2F7_9BACI</name>
<evidence type="ECO:0000256" key="2">
    <source>
        <dbReference type="ARBA" id="ARBA00023125"/>
    </source>
</evidence>
<evidence type="ECO:0000256" key="3">
    <source>
        <dbReference type="ARBA" id="ARBA00023163"/>
    </source>
</evidence>
<keyword evidence="6" id="KW-1185">Reference proteome</keyword>
<dbReference type="PRINTS" id="PR00036">
    <property type="entry name" value="HTHLACI"/>
</dbReference>
<accession>A0A561D2F7</accession>
<keyword evidence="2" id="KW-0238">DNA-binding</keyword>
<dbReference type="SUPFAM" id="SSF53822">
    <property type="entry name" value="Periplasmic binding protein-like I"/>
    <property type="match status" value="1"/>
</dbReference>
<dbReference type="CDD" id="cd06267">
    <property type="entry name" value="PBP1_LacI_sugar_binding-like"/>
    <property type="match status" value="1"/>
</dbReference>
<evidence type="ECO:0000256" key="1">
    <source>
        <dbReference type="ARBA" id="ARBA00023015"/>
    </source>
</evidence>
<reference evidence="5 6" key="1">
    <citation type="submission" date="2019-06" db="EMBL/GenBank/DDBJ databases">
        <title>Sorghum-associated microbial communities from plants grown in Nebraska, USA.</title>
        <authorList>
            <person name="Schachtman D."/>
        </authorList>
    </citation>
    <scope>NUCLEOTIDE SEQUENCE [LARGE SCALE GENOMIC DNA]</scope>
    <source>
        <strain evidence="5 6">2482</strain>
    </source>
</reference>
<dbReference type="Gene3D" id="1.10.260.40">
    <property type="entry name" value="lambda repressor-like DNA-binding domains"/>
    <property type="match status" value="1"/>
</dbReference>
<proteinExistence type="predicted"/>
<dbReference type="Pfam" id="PF13377">
    <property type="entry name" value="Peripla_BP_3"/>
    <property type="match status" value="1"/>
</dbReference>
<dbReference type="InterPro" id="IPR000843">
    <property type="entry name" value="HTH_LacI"/>
</dbReference>
<evidence type="ECO:0000259" key="4">
    <source>
        <dbReference type="PROSITE" id="PS50932"/>
    </source>
</evidence>
<dbReference type="AlphaFoldDB" id="A0A561D2F7"/>
<dbReference type="SUPFAM" id="SSF47413">
    <property type="entry name" value="lambda repressor-like DNA-binding domains"/>
    <property type="match status" value="1"/>
</dbReference>